<dbReference type="AlphaFoldDB" id="A0A1M7K629"/>
<name>A0A1M7K629_9RHOB</name>
<sequence>MKKLTFALATFAAPLAAHEGAHVHPHGNDPFWAVAMLSLAIVILAAAVLRRK</sequence>
<keyword evidence="1" id="KW-1133">Transmembrane helix</keyword>
<evidence type="ECO:0000313" key="2">
    <source>
        <dbReference type="EMBL" id="SHM60631.1"/>
    </source>
</evidence>
<dbReference type="Proteomes" id="UP000183974">
    <property type="component" value="Unassembled WGS sequence"/>
</dbReference>
<gene>
    <name evidence="2" type="ORF">SAMN05444398_1253</name>
</gene>
<keyword evidence="1" id="KW-0812">Transmembrane</keyword>
<evidence type="ECO:0000256" key="1">
    <source>
        <dbReference type="SAM" id="Phobius"/>
    </source>
</evidence>
<accession>A0A1M7K629</accession>
<keyword evidence="1" id="KW-0472">Membrane</keyword>
<dbReference type="STRING" id="337701.SAMN05444398_1253"/>
<organism evidence="2 3">
    <name type="scientific">Roseovarius pacificus</name>
    <dbReference type="NCBI Taxonomy" id="337701"/>
    <lineage>
        <taxon>Bacteria</taxon>
        <taxon>Pseudomonadati</taxon>
        <taxon>Pseudomonadota</taxon>
        <taxon>Alphaproteobacteria</taxon>
        <taxon>Rhodobacterales</taxon>
        <taxon>Roseobacteraceae</taxon>
        <taxon>Roseovarius</taxon>
    </lineage>
</organism>
<evidence type="ECO:0000313" key="3">
    <source>
        <dbReference type="Proteomes" id="UP000183974"/>
    </source>
</evidence>
<reference evidence="2 3" key="1">
    <citation type="submission" date="2016-11" db="EMBL/GenBank/DDBJ databases">
        <authorList>
            <person name="Jaros S."/>
            <person name="Januszkiewicz K."/>
            <person name="Wedrychowicz H."/>
        </authorList>
    </citation>
    <scope>NUCLEOTIDE SEQUENCE [LARGE SCALE GENOMIC DNA]</scope>
    <source>
        <strain evidence="2 3">DSM 29589</strain>
    </source>
</reference>
<dbReference type="EMBL" id="FRBR01000025">
    <property type="protein sequence ID" value="SHM60631.1"/>
    <property type="molecule type" value="Genomic_DNA"/>
</dbReference>
<feature type="transmembrane region" description="Helical" evidence="1">
    <location>
        <begin position="30"/>
        <end position="49"/>
    </location>
</feature>
<keyword evidence="3" id="KW-1185">Reference proteome</keyword>
<dbReference type="RefSeq" id="WP_073037890.1">
    <property type="nucleotide sequence ID" value="NZ_BMLR01000024.1"/>
</dbReference>
<evidence type="ECO:0008006" key="4">
    <source>
        <dbReference type="Google" id="ProtNLM"/>
    </source>
</evidence>
<proteinExistence type="predicted"/>
<protein>
    <recommendedName>
        <fullName evidence="4">MYXO-CTERM domain-containing protein</fullName>
    </recommendedName>
</protein>